<protein>
    <recommendedName>
        <fullName evidence="3">DUF2946 domain-containing protein</fullName>
    </recommendedName>
</protein>
<gene>
    <name evidence="1" type="ORF">NIK97_19880</name>
</gene>
<reference evidence="1" key="1">
    <citation type="submission" date="2022-06" db="EMBL/GenBank/DDBJ databases">
        <title>Complete Genome Sequence of Deoxynivalenol-bioadsorption Ochrobactrum pseudintermedium ASAG-D25.</title>
        <authorList>
            <person name="Wang N."/>
        </authorList>
    </citation>
    <scope>NUCLEOTIDE SEQUENCE</scope>
    <source>
        <strain evidence="1">ASAG-D25</strain>
    </source>
</reference>
<keyword evidence="2" id="KW-1185">Reference proteome</keyword>
<dbReference type="Proteomes" id="UP001058739">
    <property type="component" value="Chromosome 02"/>
</dbReference>
<sequence>MHRAKYDTGLRASVRDHAVLRLPSRMLATLLAMLFLVSTQLCYAMVHDSPSQSMLSDCHMNMPHEMDATSGSADTGKSAPMDHGAKTPNACLMMTCGCVVQLATDLRADVPSQNFGLPPLVAALSGKSPNRDLRPPISLQV</sequence>
<evidence type="ECO:0000313" key="1">
    <source>
        <dbReference type="EMBL" id="UWL63078.1"/>
    </source>
</evidence>
<dbReference type="EMBL" id="CP099968">
    <property type="protein sequence ID" value="UWL63078.1"/>
    <property type="molecule type" value="Genomic_DNA"/>
</dbReference>
<evidence type="ECO:0008006" key="3">
    <source>
        <dbReference type="Google" id="ProtNLM"/>
    </source>
</evidence>
<accession>A0ABY5UIE8</accession>
<proteinExistence type="predicted"/>
<dbReference type="RefSeq" id="WP_121985289.1">
    <property type="nucleotide sequence ID" value="NZ_CP099968.1"/>
</dbReference>
<evidence type="ECO:0000313" key="2">
    <source>
        <dbReference type="Proteomes" id="UP001058739"/>
    </source>
</evidence>
<name>A0ABY5UIE8_9HYPH</name>
<organism evidence="1 2">
    <name type="scientific">Brucella pseudintermedia</name>
    <dbReference type="NCBI Taxonomy" id="370111"/>
    <lineage>
        <taxon>Bacteria</taxon>
        <taxon>Pseudomonadati</taxon>
        <taxon>Pseudomonadota</taxon>
        <taxon>Alphaproteobacteria</taxon>
        <taxon>Hyphomicrobiales</taxon>
        <taxon>Brucellaceae</taxon>
        <taxon>Brucella/Ochrobactrum group</taxon>
        <taxon>Brucella</taxon>
    </lineage>
</organism>